<keyword evidence="1 2" id="KW-0238">DNA-binding</keyword>
<evidence type="ECO:0000259" key="3">
    <source>
        <dbReference type="PROSITE" id="PS50977"/>
    </source>
</evidence>
<dbReference type="Proteomes" id="UP000242231">
    <property type="component" value="Unassembled WGS sequence"/>
</dbReference>
<feature type="DNA-binding region" description="H-T-H motif" evidence="2">
    <location>
        <begin position="46"/>
        <end position="65"/>
    </location>
</feature>
<dbReference type="GO" id="GO:0000976">
    <property type="term" value="F:transcription cis-regulatory region binding"/>
    <property type="evidence" value="ECO:0007669"/>
    <property type="project" value="TreeGrafter"/>
</dbReference>
<name>A0A2P5TQV8_9GAMM</name>
<evidence type="ECO:0000256" key="2">
    <source>
        <dbReference type="PROSITE-ProRule" id="PRU00335"/>
    </source>
</evidence>
<dbReference type="PRINTS" id="PR00455">
    <property type="entry name" value="HTHTETR"/>
</dbReference>
<accession>A0A2P5TQV8</accession>
<sequence>MKRKFQTVVLFLRWAVSKGVGKKDTKQKILNAAEVLFAEQGFNDTSLRLITSAADVNLASVNYHFGSKKDLIKAVMDRYLAIFMPRADAALRQLLSEPAINLHQVFDCFVAPLMELTVIKRRGPEIFLQLLGRGYIDNQGFLRWFIVNHYGEVLEHFTQAIHKAAPELSSADVFWRLHFTLGTVVFTMASSEALRDIAKADFDEDIDVEGLVRKVIPYLASGVGAKPC</sequence>
<dbReference type="SUPFAM" id="SSF48498">
    <property type="entry name" value="Tetracyclin repressor-like, C-terminal domain"/>
    <property type="match status" value="1"/>
</dbReference>
<dbReference type="PANTHER" id="PTHR30055:SF235">
    <property type="entry name" value="TRANSCRIPTIONAL REGULATORY PROTEIN"/>
    <property type="match status" value="1"/>
</dbReference>
<dbReference type="PANTHER" id="PTHR30055">
    <property type="entry name" value="HTH-TYPE TRANSCRIPTIONAL REGULATOR RUTR"/>
    <property type="match status" value="1"/>
</dbReference>
<dbReference type="SUPFAM" id="SSF46689">
    <property type="entry name" value="Homeodomain-like"/>
    <property type="match status" value="1"/>
</dbReference>
<keyword evidence="5" id="KW-1185">Reference proteome</keyword>
<dbReference type="InterPro" id="IPR009057">
    <property type="entry name" value="Homeodomain-like_sf"/>
</dbReference>
<dbReference type="OrthoDB" id="2356263at2"/>
<comment type="caution">
    <text evidence="4">The sequence shown here is derived from an EMBL/GenBank/DDBJ whole genome shotgun (WGS) entry which is preliminary data.</text>
</comment>
<dbReference type="InterPro" id="IPR041586">
    <property type="entry name" value="PsrA_TetR_C"/>
</dbReference>
<reference evidence="5" key="1">
    <citation type="submission" date="2016-11" db="EMBL/GenBank/DDBJ databases">
        <authorList>
            <person name="Sisinthy S."/>
            <person name="Ara S."/>
            <person name="Gundlapally S.R."/>
        </authorList>
    </citation>
    <scope>NUCLEOTIDE SEQUENCE [LARGE SCALE GENOMIC DNA]</scope>
    <source>
        <strain evidence="5">V1-41</strain>
    </source>
</reference>
<protein>
    <submittedName>
        <fullName evidence="4">TetR family transcriptional regulator</fullName>
    </submittedName>
</protein>
<dbReference type="EMBL" id="MPZM01000002">
    <property type="protein sequence ID" value="PPL18204.1"/>
    <property type="molecule type" value="Genomic_DNA"/>
</dbReference>
<organism evidence="4 5">
    <name type="scientific">Oceanisphaera arctica</name>
    <dbReference type="NCBI Taxonomy" id="641510"/>
    <lineage>
        <taxon>Bacteria</taxon>
        <taxon>Pseudomonadati</taxon>
        <taxon>Pseudomonadota</taxon>
        <taxon>Gammaproteobacteria</taxon>
        <taxon>Aeromonadales</taxon>
        <taxon>Aeromonadaceae</taxon>
        <taxon>Oceanisphaera</taxon>
    </lineage>
</organism>
<dbReference type="InterPro" id="IPR001647">
    <property type="entry name" value="HTH_TetR"/>
</dbReference>
<dbReference type="Pfam" id="PF00440">
    <property type="entry name" value="TetR_N"/>
    <property type="match status" value="1"/>
</dbReference>
<dbReference type="GO" id="GO:0003700">
    <property type="term" value="F:DNA-binding transcription factor activity"/>
    <property type="evidence" value="ECO:0007669"/>
    <property type="project" value="TreeGrafter"/>
</dbReference>
<dbReference type="PROSITE" id="PS01081">
    <property type="entry name" value="HTH_TETR_1"/>
    <property type="match status" value="1"/>
</dbReference>
<proteinExistence type="predicted"/>
<dbReference type="InterPro" id="IPR036271">
    <property type="entry name" value="Tet_transcr_reg_TetR-rel_C_sf"/>
</dbReference>
<evidence type="ECO:0000313" key="5">
    <source>
        <dbReference type="Proteomes" id="UP000242231"/>
    </source>
</evidence>
<dbReference type="InterPro" id="IPR050109">
    <property type="entry name" value="HTH-type_TetR-like_transc_reg"/>
</dbReference>
<dbReference type="InterPro" id="IPR023772">
    <property type="entry name" value="DNA-bd_HTH_TetR-type_CS"/>
</dbReference>
<dbReference type="Pfam" id="PF17939">
    <property type="entry name" value="TetR_C_30"/>
    <property type="match status" value="1"/>
</dbReference>
<gene>
    <name evidence="4" type="ORF">UN63_01435</name>
</gene>
<evidence type="ECO:0000313" key="4">
    <source>
        <dbReference type="EMBL" id="PPL18204.1"/>
    </source>
</evidence>
<evidence type="ECO:0000256" key="1">
    <source>
        <dbReference type="ARBA" id="ARBA00023125"/>
    </source>
</evidence>
<feature type="domain" description="HTH tetR-type" evidence="3">
    <location>
        <begin position="23"/>
        <end position="83"/>
    </location>
</feature>
<dbReference type="Gene3D" id="1.10.357.10">
    <property type="entry name" value="Tetracycline Repressor, domain 2"/>
    <property type="match status" value="1"/>
</dbReference>
<dbReference type="PROSITE" id="PS50977">
    <property type="entry name" value="HTH_TETR_2"/>
    <property type="match status" value="1"/>
</dbReference>
<dbReference type="AlphaFoldDB" id="A0A2P5TQV8"/>